<dbReference type="Pfam" id="PF01297">
    <property type="entry name" value="ZnuA"/>
    <property type="match status" value="1"/>
</dbReference>
<keyword evidence="8" id="KW-1185">Reference proteome</keyword>
<dbReference type="Proteomes" id="UP001056164">
    <property type="component" value="Chromosome"/>
</dbReference>
<proteinExistence type="inferred from homology"/>
<dbReference type="RefSeq" id="WP_252795224.1">
    <property type="nucleotide sequence ID" value="NZ_CP097121.1"/>
</dbReference>
<keyword evidence="4 6" id="KW-0732">Signal</keyword>
<comment type="similarity">
    <text evidence="5">Belongs to the bacterial solute-binding protein 9 family.</text>
</comment>
<feature type="signal peptide" evidence="6">
    <location>
        <begin position="1"/>
        <end position="21"/>
    </location>
</feature>
<reference evidence="7" key="1">
    <citation type="submission" date="2022-05" db="EMBL/GenBank/DDBJ databases">
        <authorList>
            <person name="Oliphant S.A."/>
            <person name="Watson-Haigh N.S."/>
            <person name="Sumby K.M."/>
            <person name="Gardner J.M."/>
            <person name="Jiranek V."/>
        </authorList>
    </citation>
    <scope>NUCLEOTIDE SEQUENCE</scope>
    <source>
        <strain evidence="7">KI4_A6</strain>
    </source>
</reference>
<dbReference type="SUPFAM" id="SSF53807">
    <property type="entry name" value="Helical backbone' metal receptor"/>
    <property type="match status" value="1"/>
</dbReference>
<dbReference type="InterPro" id="IPR050492">
    <property type="entry name" value="Bact_metal-bind_prot9"/>
</dbReference>
<keyword evidence="3" id="KW-0479">Metal-binding</keyword>
<evidence type="ECO:0000313" key="7">
    <source>
        <dbReference type="EMBL" id="USS90711.1"/>
    </source>
</evidence>
<accession>A0ABY5BW27</accession>
<dbReference type="PANTHER" id="PTHR42953">
    <property type="entry name" value="HIGH-AFFINITY ZINC UPTAKE SYSTEM PROTEIN ZNUA-RELATED"/>
    <property type="match status" value="1"/>
</dbReference>
<gene>
    <name evidence="7" type="ORF">M3M37_00310</name>
</gene>
<dbReference type="PANTHER" id="PTHR42953:SF1">
    <property type="entry name" value="METAL-BINDING PROTEIN HI_0362-RELATED"/>
    <property type="match status" value="1"/>
</dbReference>
<dbReference type="PRINTS" id="PR00691">
    <property type="entry name" value="ADHESINB"/>
</dbReference>
<evidence type="ECO:0000256" key="2">
    <source>
        <dbReference type="ARBA" id="ARBA00022448"/>
    </source>
</evidence>
<evidence type="ECO:0000256" key="5">
    <source>
        <dbReference type="RuleBase" id="RU003512"/>
    </source>
</evidence>
<evidence type="ECO:0000256" key="1">
    <source>
        <dbReference type="ARBA" id="ARBA00004196"/>
    </source>
</evidence>
<evidence type="ECO:0000256" key="3">
    <source>
        <dbReference type="ARBA" id="ARBA00022723"/>
    </source>
</evidence>
<dbReference type="InterPro" id="IPR006129">
    <property type="entry name" value="AdhesinB"/>
</dbReference>
<keyword evidence="2 5" id="KW-0813">Transport</keyword>
<feature type="chain" id="PRO_5047469270" evidence="6">
    <location>
        <begin position="22"/>
        <end position="308"/>
    </location>
</feature>
<dbReference type="PROSITE" id="PS51257">
    <property type="entry name" value="PROKAR_LIPOPROTEIN"/>
    <property type="match status" value="1"/>
</dbReference>
<dbReference type="Gene3D" id="3.40.50.1980">
    <property type="entry name" value="Nitrogenase molybdenum iron protein domain"/>
    <property type="match status" value="2"/>
</dbReference>
<organism evidence="7 8">
    <name type="scientific">Fructilactobacillus carniphilus</name>
    <dbReference type="NCBI Taxonomy" id="2940297"/>
    <lineage>
        <taxon>Bacteria</taxon>
        <taxon>Bacillati</taxon>
        <taxon>Bacillota</taxon>
        <taxon>Bacilli</taxon>
        <taxon>Lactobacillales</taxon>
        <taxon>Lactobacillaceae</taxon>
        <taxon>Fructilactobacillus</taxon>
    </lineage>
</organism>
<name>A0ABY5BW27_9LACO</name>
<protein>
    <submittedName>
        <fullName evidence="7">Zinc ABC transporter substrate-binding protein</fullName>
    </submittedName>
</protein>
<dbReference type="InterPro" id="IPR006128">
    <property type="entry name" value="Lipoprotein_PsaA-like"/>
</dbReference>
<evidence type="ECO:0000313" key="8">
    <source>
        <dbReference type="Proteomes" id="UP001056164"/>
    </source>
</evidence>
<sequence>MAKLRRVALVLITLLCTVGLAACSTSKKQTQQQTHPKQIKVVASTNIYGQMAQAVVGKHGQVKSLVNSGVDPHDFNPSTQDANQISDANIIIQNGIGYDDWMNKLDQNASDAAVKLNVGKLMNKKDGDNEHLWYNPQTAPKVVHQLVKDASKLQPNHKQEFTKNGQDYLDRLQKVNQLAATSRQNLKEHQLNRKVDVSEPVFDYALQAMGYEVNNQSFENATQKEVDPSPASIKAMKKDITDHRIAFFVDNTQTDSKTVGQMVKLARQHDVPVVKVTETIPKNQKYVKWITKTYQEVLDVQQHELQNK</sequence>
<dbReference type="PRINTS" id="PR00690">
    <property type="entry name" value="ADHESNFAMILY"/>
</dbReference>
<comment type="subcellular location">
    <subcellularLocation>
        <location evidence="1">Cell envelope</location>
    </subcellularLocation>
</comment>
<dbReference type="InterPro" id="IPR006127">
    <property type="entry name" value="ZnuA-like"/>
</dbReference>
<evidence type="ECO:0000256" key="4">
    <source>
        <dbReference type="ARBA" id="ARBA00022729"/>
    </source>
</evidence>
<dbReference type="EMBL" id="CP097121">
    <property type="protein sequence ID" value="USS90711.1"/>
    <property type="molecule type" value="Genomic_DNA"/>
</dbReference>
<evidence type="ECO:0000256" key="6">
    <source>
        <dbReference type="SAM" id="SignalP"/>
    </source>
</evidence>